<evidence type="ECO:0000256" key="5">
    <source>
        <dbReference type="ARBA" id="ARBA00022777"/>
    </source>
</evidence>
<keyword evidence="4 11" id="KW-0808">Transferase</keyword>
<dbReference type="RefSeq" id="WP_085052612.1">
    <property type="nucleotide sequence ID" value="NZ_LNQR01000070.1"/>
</dbReference>
<dbReference type="InterPro" id="IPR036061">
    <property type="entry name" value="CheW-like_dom_sf"/>
</dbReference>
<organism evidence="11 12">
    <name type="scientific">Candidatus Magnetominusculus xianensis</name>
    <dbReference type="NCBI Taxonomy" id="1748249"/>
    <lineage>
        <taxon>Bacteria</taxon>
        <taxon>Pseudomonadati</taxon>
        <taxon>Nitrospirota</taxon>
        <taxon>Nitrospiria</taxon>
        <taxon>Nitrospirales</taxon>
        <taxon>Nitrospiraceae</taxon>
        <taxon>Candidatus Magnetominusculus</taxon>
    </lineage>
</organism>
<dbReference type="Pfam" id="PF02895">
    <property type="entry name" value="H-kinase_dim"/>
    <property type="match status" value="1"/>
</dbReference>
<dbReference type="SMART" id="SM01231">
    <property type="entry name" value="H-kinase_dim"/>
    <property type="match status" value="1"/>
</dbReference>
<dbReference type="Gene3D" id="2.30.30.40">
    <property type="entry name" value="SH3 Domains"/>
    <property type="match status" value="1"/>
</dbReference>
<name>A0ABR5SIK0_9BACT</name>
<comment type="catalytic activity">
    <reaction evidence="1">
        <text>ATP + protein L-histidine = ADP + protein N-phospho-L-histidine.</text>
        <dbReference type="EC" id="2.7.13.3"/>
    </reaction>
</comment>
<evidence type="ECO:0000256" key="1">
    <source>
        <dbReference type="ARBA" id="ARBA00000085"/>
    </source>
</evidence>
<evidence type="ECO:0000313" key="12">
    <source>
        <dbReference type="Proteomes" id="UP000060487"/>
    </source>
</evidence>
<proteinExistence type="predicted"/>
<evidence type="ECO:0000313" key="11">
    <source>
        <dbReference type="EMBL" id="KWT84077.1"/>
    </source>
</evidence>
<evidence type="ECO:0000259" key="10">
    <source>
        <dbReference type="PROSITE" id="PS50894"/>
    </source>
</evidence>
<evidence type="ECO:0000256" key="4">
    <source>
        <dbReference type="ARBA" id="ARBA00022679"/>
    </source>
</evidence>
<dbReference type="InterPro" id="IPR004105">
    <property type="entry name" value="CheA-like_dim"/>
</dbReference>
<dbReference type="PRINTS" id="PR00344">
    <property type="entry name" value="BCTRLSENSOR"/>
</dbReference>
<feature type="domain" description="Histidine kinase" evidence="8">
    <location>
        <begin position="311"/>
        <end position="513"/>
    </location>
</feature>
<dbReference type="Gene3D" id="3.30.565.10">
    <property type="entry name" value="Histidine kinase-like ATPase, C-terminal domain"/>
    <property type="match status" value="1"/>
</dbReference>
<dbReference type="Gene3D" id="1.10.287.560">
    <property type="entry name" value="Histidine kinase CheA-like, homodimeric domain"/>
    <property type="match status" value="1"/>
</dbReference>
<comment type="caution">
    <text evidence="11">The sequence shown here is derived from an EMBL/GenBank/DDBJ whole genome shotgun (WGS) entry which is preliminary data.</text>
</comment>
<reference evidence="11 12" key="1">
    <citation type="submission" date="2015-11" db="EMBL/GenBank/DDBJ databases">
        <authorList>
            <person name="Lin W."/>
        </authorList>
    </citation>
    <scope>NUCLEOTIDE SEQUENCE [LARGE SCALE GENOMIC DNA]</scope>
    <source>
        <strain evidence="11 12">HCH-1</strain>
    </source>
</reference>
<dbReference type="InterPro" id="IPR036890">
    <property type="entry name" value="HATPase_C_sf"/>
</dbReference>
<evidence type="ECO:0000256" key="3">
    <source>
        <dbReference type="ARBA" id="ARBA00022553"/>
    </source>
</evidence>
<accession>A0ABR5SIK0</accession>
<dbReference type="PROSITE" id="PS50851">
    <property type="entry name" value="CHEW"/>
    <property type="match status" value="1"/>
</dbReference>
<evidence type="ECO:0000256" key="6">
    <source>
        <dbReference type="PROSITE-ProRule" id="PRU00110"/>
    </source>
</evidence>
<dbReference type="PANTHER" id="PTHR43395">
    <property type="entry name" value="SENSOR HISTIDINE KINASE CHEA"/>
    <property type="match status" value="1"/>
</dbReference>
<dbReference type="SMART" id="SM00260">
    <property type="entry name" value="CheW"/>
    <property type="match status" value="1"/>
</dbReference>
<keyword evidence="12" id="KW-1185">Reference proteome</keyword>
<keyword evidence="5" id="KW-0418">Kinase</keyword>
<feature type="domain" description="CheW-like" evidence="9">
    <location>
        <begin position="515"/>
        <end position="650"/>
    </location>
</feature>
<dbReference type="PANTHER" id="PTHR43395:SF1">
    <property type="entry name" value="CHEMOTAXIS PROTEIN CHEA"/>
    <property type="match status" value="1"/>
</dbReference>
<sequence>MSDEMDEIINDFLIETTEIVEDLSQKFVELENDKDNQDLVNGIFRSVHTIKGASGFLGFNQMVQLTHITESVLKKIKDGDIPLTPAVMDVILGSIDMVKVLLEHIKAKDGIEEDLTDILAMLQGVYEQAGAPAAAEPPPTLQAPPEQVVPAEEPAPDDAAAASSGPSIEELDALMEAQSNQMLKPVGEILVENGAVTTDEVEDALKIQTIIKESVDVGEVPKVGDILTATDKVSKEEVKKALTKQPQAEKEKPPQLEQTIRVDVERLDNVLNLVGELVLARNRLMKVVSNLELKYTDNADVAPLAELTAFINLITTDLQLAVMKTRMQPVRKVFNKFPRMVRDLARSLKKDVELNLSGEETELDKSIIEEIGDPLVHLVRNSVDHGIEMPEVREAEGKPRGGTVLLSAYQEGNNIVLSIEDDGKGIDVEMLKGKIVEKGLGTPDELERLSTKEILDYIFLPGFSTAKVVSDVSGRGVGMDVVKTNISKLNGTITIETEKGKGSKFLLRLPLTLAIIQALMVGVGTEVYAVPLASVVETVRIDQSNIKTIRGQETVILRNEIVPVHRLANKFFIPTASANGGNKMYLVVIVIGEKKFGMMVDKLFGQEEVVIKSIEGFSSSSEGIAGATITGDGKVVLILDPAVMFVGDLHN</sequence>
<feature type="modified residue" description="Phosphohistidine" evidence="6">
    <location>
        <position position="48"/>
    </location>
</feature>
<dbReference type="SUPFAM" id="SSF47384">
    <property type="entry name" value="Homodimeric domain of signal transducing histidine kinase"/>
    <property type="match status" value="1"/>
</dbReference>
<dbReference type="SUPFAM" id="SSF47226">
    <property type="entry name" value="Histidine-containing phosphotransfer domain, HPT domain"/>
    <property type="match status" value="1"/>
</dbReference>
<dbReference type="SMART" id="SM00387">
    <property type="entry name" value="HATPase_c"/>
    <property type="match status" value="1"/>
</dbReference>
<dbReference type="CDD" id="cd16916">
    <property type="entry name" value="HATPase_CheA-like"/>
    <property type="match status" value="1"/>
</dbReference>
<dbReference type="SMART" id="SM00073">
    <property type="entry name" value="HPT"/>
    <property type="match status" value="1"/>
</dbReference>
<evidence type="ECO:0000256" key="7">
    <source>
        <dbReference type="SAM" id="MobiDB-lite"/>
    </source>
</evidence>
<evidence type="ECO:0000259" key="8">
    <source>
        <dbReference type="PROSITE" id="PS50109"/>
    </source>
</evidence>
<dbReference type="SUPFAM" id="SSF55874">
    <property type="entry name" value="ATPase domain of HSP90 chaperone/DNA topoisomerase II/histidine kinase"/>
    <property type="match status" value="1"/>
</dbReference>
<feature type="region of interest" description="Disordered" evidence="7">
    <location>
        <begin position="130"/>
        <end position="165"/>
    </location>
</feature>
<dbReference type="EMBL" id="LNQR01000070">
    <property type="protein sequence ID" value="KWT84077.1"/>
    <property type="molecule type" value="Genomic_DNA"/>
</dbReference>
<feature type="domain" description="HPt" evidence="10">
    <location>
        <begin position="1"/>
        <end position="105"/>
    </location>
</feature>
<protein>
    <recommendedName>
        <fullName evidence="2">histidine kinase</fullName>
        <ecNumber evidence="2">2.7.13.3</ecNumber>
    </recommendedName>
</protein>
<dbReference type="InterPro" id="IPR003594">
    <property type="entry name" value="HATPase_dom"/>
</dbReference>
<evidence type="ECO:0000256" key="2">
    <source>
        <dbReference type="ARBA" id="ARBA00012438"/>
    </source>
</evidence>
<dbReference type="InterPro" id="IPR051315">
    <property type="entry name" value="Bact_Chemotaxis_CheA"/>
</dbReference>
<dbReference type="InterPro" id="IPR037006">
    <property type="entry name" value="CheA-like_homodim_sf"/>
</dbReference>
<dbReference type="InterPro" id="IPR008207">
    <property type="entry name" value="Sig_transdc_His_kin_Hpt_dom"/>
</dbReference>
<dbReference type="CDD" id="cd00731">
    <property type="entry name" value="CheA_reg"/>
    <property type="match status" value="1"/>
</dbReference>
<dbReference type="SUPFAM" id="SSF50341">
    <property type="entry name" value="CheW-like"/>
    <property type="match status" value="1"/>
</dbReference>
<dbReference type="Pfam" id="PF01584">
    <property type="entry name" value="CheW"/>
    <property type="match status" value="1"/>
</dbReference>
<dbReference type="PROSITE" id="PS50894">
    <property type="entry name" value="HPT"/>
    <property type="match status" value="1"/>
</dbReference>
<dbReference type="GO" id="GO:0004673">
    <property type="term" value="F:protein histidine kinase activity"/>
    <property type="evidence" value="ECO:0007669"/>
    <property type="project" value="UniProtKB-EC"/>
</dbReference>
<dbReference type="InterPro" id="IPR005467">
    <property type="entry name" value="His_kinase_dom"/>
</dbReference>
<feature type="compositionally biased region" description="Low complexity" evidence="7">
    <location>
        <begin position="143"/>
        <end position="162"/>
    </location>
</feature>
<dbReference type="Gene3D" id="1.20.120.160">
    <property type="entry name" value="HPT domain"/>
    <property type="match status" value="1"/>
</dbReference>
<dbReference type="Proteomes" id="UP000060487">
    <property type="component" value="Unassembled WGS sequence"/>
</dbReference>
<dbReference type="Pfam" id="PF01627">
    <property type="entry name" value="Hpt"/>
    <property type="match status" value="1"/>
</dbReference>
<dbReference type="InterPro" id="IPR036097">
    <property type="entry name" value="HisK_dim/P_sf"/>
</dbReference>
<dbReference type="Pfam" id="PF02518">
    <property type="entry name" value="HATPase_c"/>
    <property type="match status" value="1"/>
</dbReference>
<dbReference type="CDD" id="cd00088">
    <property type="entry name" value="HPT"/>
    <property type="match status" value="1"/>
</dbReference>
<gene>
    <name evidence="11" type="primary">cheA</name>
    <name evidence="11" type="ORF">ASN18_2004</name>
</gene>
<dbReference type="InterPro" id="IPR004358">
    <property type="entry name" value="Sig_transdc_His_kin-like_C"/>
</dbReference>
<dbReference type="PROSITE" id="PS50109">
    <property type="entry name" value="HIS_KIN"/>
    <property type="match status" value="1"/>
</dbReference>
<dbReference type="InterPro" id="IPR002545">
    <property type="entry name" value="CheW-lke_dom"/>
</dbReference>
<evidence type="ECO:0000259" key="9">
    <source>
        <dbReference type="PROSITE" id="PS50851"/>
    </source>
</evidence>
<dbReference type="InterPro" id="IPR036641">
    <property type="entry name" value="HPT_dom_sf"/>
</dbReference>
<dbReference type="EC" id="2.7.13.3" evidence="2"/>
<keyword evidence="3 6" id="KW-0597">Phosphoprotein</keyword>